<dbReference type="Proteomes" id="UP000250266">
    <property type="component" value="Unassembled WGS sequence"/>
</dbReference>
<dbReference type="InterPro" id="IPR013218">
    <property type="entry name" value="Dsn1/Mis13"/>
</dbReference>
<dbReference type="GO" id="GO:0051301">
    <property type="term" value="P:cell division"/>
    <property type="evidence" value="ECO:0007669"/>
    <property type="project" value="InterPro"/>
</dbReference>
<sequence length="235" mass="25760">MQLARAIQQELLDDFATKSEMSDWFSREDTAPVTLAKKPNPQNIRNAAMVEELEQEIKRLQEEKAACETLMFSSASSAMPRPPLPCRSERRPNNTLQSSLPQIDMSLLDPSQTAILAALYPQPQPESQQPHPESSESSSAPAISSKPFTFTSPTSLQSHLASLSQSLEPTIDLFADGVHKIDQYRLEVERVADRILGSAAERLENRQREAKEKCGTEGVGVGDVLGALGSIMGGR</sequence>
<reference evidence="3 4" key="1">
    <citation type="journal article" date="2016" name="Nat. Commun.">
        <title>Ectomycorrhizal ecology is imprinted in the genome of the dominant symbiotic fungus Cenococcum geophilum.</title>
        <authorList>
            <consortium name="DOE Joint Genome Institute"/>
            <person name="Peter M."/>
            <person name="Kohler A."/>
            <person name="Ohm R.A."/>
            <person name="Kuo A."/>
            <person name="Krutzmann J."/>
            <person name="Morin E."/>
            <person name="Arend M."/>
            <person name="Barry K.W."/>
            <person name="Binder M."/>
            <person name="Choi C."/>
            <person name="Clum A."/>
            <person name="Copeland A."/>
            <person name="Grisel N."/>
            <person name="Haridas S."/>
            <person name="Kipfer T."/>
            <person name="LaButti K."/>
            <person name="Lindquist E."/>
            <person name="Lipzen A."/>
            <person name="Maire R."/>
            <person name="Meier B."/>
            <person name="Mihaltcheva S."/>
            <person name="Molinier V."/>
            <person name="Murat C."/>
            <person name="Poggeler S."/>
            <person name="Quandt C.A."/>
            <person name="Sperisen C."/>
            <person name="Tritt A."/>
            <person name="Tisserant E."/>
            <person name="Crous P.W."/>
            <person name="Henrissat B."/>
            <person name="Nehls U."/>
            <person name="Egli S."/>
            <person name="Spatafora J.W."/>
            <person name="Grigoriev I.V."/>
            <person name="Martin F.M."/>
        </authorList>
    </citation>
    <scope>NUCLEOTIDE SEQUENCE [LARGE SCALE GENOMIC DNA]</scope>
    <source>
        <strain evidence="3 4">CBS 459.81</strain>
    </source>
</reference>
<keyword evidence="1" id="KW-0175">Coiled coil</keyword>
<dbReference type="OrthoDB" id="3364649at2759"/>
<evidence type="ECO:0000256" key="1">
    <source>
        <dbReference type="SAM" id="Coils"/>
    </source>
</evidence>
<protein>
    <submittedName>
        <fullName evidence="3">Uncharacterized protein</fullName>
    </submittedName>
</protein>
<accession>A0A8E2DYK7</accession>
<gene>
    <name evidence="3" type="ORF">K432DRAFT_210428</name>
</gene>
<evidence type="ECO:0000313" key="3">
    <source>
        <dbReference type="EMBL" id="OCK74137.1"/>
    </source>
</evidence>
<feature type="coiled-coil region" evidence="1">
    <location>
        <begin position="43"/>
        <end position="70"/>
    </location>
</feature>
<proteinExistence type="predicted"/>
<feature type="compositionally biased region" description="Low complexity" evidence="2">
    <location>
        <begin position="125"/>
        <end position="150"/>
    </location>
</feature>
<dbReference type="Pfam" id="PF08202">
    <property type="entry name" value="MIS13"/>
    <property type="match status" value="1"/>
</dbReference>
<dbReference type="EMBL" id="KV745550">
    <property type="protein sequence ID" value="OCK74137.1"/>
    <property type="molecule type" value="Genomic_DNA"/>
</dbReference>
<dbReference type="PANTHER" id="PTHR14778:SF2">
    <property type="entry name" value="KINETOCHORE-ASSOCIATED PROTEIN DSN1 HOMOLOG"/>
    <property type="match status" value="1"/>
</dbReference>
<dbReference type="PANTHER" id="PTHR14778">
    <property type="entry name" value="KINETOCHORE-ASSOCIATED PROTEIN DSN1 HOMOLOG"/>
    <property type="match status" value="1"/>
</dbReference>
<dbReference type="AlphaFoldDB" id="A0A8E2DYK7"/>
<keyword evidence="4" id="KW-1185">Reference proteome</keyword>
<feature type="region of interest" description="Disordered" evidence="2">
    <location>
        <begin position="123"/>
        <end position="150"/>
    </location>
</feature>
<dbReference type="GO" id="GO:0000444">
    <property type="term" value="C:MIS12/MIND type complex"/>
    <property type="evidence" value="ECO:0007669"/>
    <property type="project" value="InterPro"/>
</dbReference>
<organism evidence="3 4">
    <name type="scientific">Lepidopterella palustris CBS 459.81</name>
    <dbReference type="NCBI Taxonomy" id="1314670"/>
    <lineage>
        <taxon>Eukaryota</taxon>
        <taxon>Fungi</taxon>
        <taxon>Dikarya</taxon>
        <taxon>Ascomycota</taxon>
        <taxon>Pezizomycotina</taxon>
        <taxon>Dothideomycetes</taxon>
        <taxon>Pleosporomycetidae</taxon>
        <taxon>Mytilinidiales</taxon>
        <taxon>Argynnaceae</taxon>
        <taxon>Lepidopterella</taxon>
    </lineage>
</organism>
<evidence type="ECO:0000256" key="2">
    <source>
        <dbReference type="SAM" id="MobiDB-lite"/>
    </source>
</evidence>
<name>A0A8E2DYK7_9PEZI</name>
<evidence type="ECO:0000313" key="4">
    <source>
        <dbReference type="Proteomes" id="UP000250266"/>
    </source>
</evidence>
<dbReference type="GO" id="GO:0007059">
    <property type="term" value="P:chromosome segregation"/>
    <property type="evidence" value="ECO:0007669"/>
    <property type="project" value="InterPro"/>
</dbReference>
<feature type="region of interest" description="Disordered" evidence="2">
    <location>
        <begin position="72"/>
        <end position="103"/>
    </location>
</feature>